<name>A0A1Y1ZHZ9_9PLEO</name>
<evidence type="ECO:0000256" key="2">
    <source>
        <dbReference type="SAM" id="Phobius"/>
    </source>
</evidence>
<dbReference type="OrthoDB" id="3798921at2759"/>
<keyword evidence="4" id="KW-1185">Reference proteome</keyword>
<feature type="transmembrane region" description="Helical" evidence="2">
    <location>
        <begin position="192"/>
        <end position="214"/>
    </location>
</feature>
<accession>A0A1Y1ZHZ9</accession>
<organism evidence="3 4">
    <name type="scientific">Clohesyomyces aquaticus</name>
    <dbReference type="NCBI Taxonomy" id="1231657"/>
    <lineage>
        <taxon>Eukaryota</taxon>
        <taxon>Fungi</taxon>
        <taxon>Dikarya</taxon>
        <taxon>Ascomycota</taxon>
        <taxon>Pezizomycotina</taxon>
        <taxon>Dothideomycetes</taxon>
        <taxon>Pleosporomycetidae</taxon>
        <taxon>Pleosporales</taxon>
        <taxon>Lindgomycetaceae</taxon>
        <taxon>Clohesyomyces</taxon>
    </lineage>
</organism>
<feature type="compositionally biased region" description="Pro residues" evidence="1">
    <location>
        <begin position="371"/>
        <end position="380"/>
    </location>
</feature>
<comment type="caution">
    <text evidence="3">The sequence shown here is derived from an EMBL/GenBank/DDBJ whole genome shotgun (WGS) entry which is preliminary data.</text>
</comment>
<evidence type="ECO:0000313" key="3">
    <source>
        <dbReference type="EMBL" id="ORY09872.1"/>
    </source>
</evidence>
<dbReference type="AlphaFoldDB" id="A0A1Y1ZHZ9"/>
<keyword evidence="2" id="KW-0472">Membrane</keyword>
<feature type="region of interest" description="Disordered" evidence="1">
    <location>
        <begin position="367"/>
        <end position="388"/>
    </location>
</feature>
<dbReference type="Proteomes" id="UP000193144">
    <property type="component" value="Unassembled WGS sequence"/>
</dbReference>
<feature type="region of interest" description="Disordered" evidence="1">
    <location>
        <begin position="430"/>
        <end position="449"/>
    </location>
</feature>
<feature type="compositionally biased region" description="Polar residues" evidence="1">
    <location>
        <begin position="469"/>
        <end position="482"/>
    </location>
</feature>
<protein>
    <submittedName>
        <fullName evidence="3">Uncharacterized protein</fullName>
    </submittedName>
</protein>
<proteinExistence type="predicted"/>
<evidence type="ECO:0000256" key="1">
    <source>
        <dbReference type="SAM" id="MobiDB-lite"/>
    </source>
</evidence>
<gene>
    <name evidence="3" type="ORF">BCR34DRAFT_602470</name>
</gene>
<keyword evidence="2" id="KW-0812">Transmembrane</keyword>
<sequence length="761" mass="80864">MSGTTITGNFKDCGPGQKPQIDFVCQGTVCPSFGEFPQGTVADTGNDLDSLSYKSTARCESLNSNYFGSLLFQQAQPEIDARVSQEQNITLPKCKGLHVQSDGTSAGTHVDSIDRTNEPDCAPLPPLSSTPIVIPQSSSIPVGAYILSGLGGGASSSQAGTPATTAIVTPNPTESQPIQYTGNKASQNRPHFGVLIVCFLMISFLVQGSTAYLLPDGNRHVEVRKPFIGPDTLKRTAYNMHLRALSDNIRTFAEEFGGYVAGKVDAVNGNGEVFADNLISETLSTICEGFFSGAVVEAFTPGVVDGCVTAVYTANAVAAPEVEFLSVFGASMFCNYVVAQAFPVAEQFSSEACQGLEDLIKKPPVSTSVSPPVPTIPPPIITESKPLPPIVTESKPLPPIVTESKPLPPIVTESKPLPPIVTESKFPPPIFTESKPPHPNVTESKPPPPVFTESKAPIITHGESKPPVITQNESKPPTITKSESWKPPVTTESKSKLPVSTESAKPCGGADLSSDHDNCRVCGNKCGDFEDCVRGCCVYRNRYGGNPSCTPLPESSESVSISVSETSSKHTTTPSPTSISSSSKSTPSSSSKWTTWDTSSAITTPSSTITISSSKSSSSPSSSSPTPRPTDGWWQFTDASSYTNTFHFDITANDVYCADHHNLNLDSDNNILLDTLCVKITSLKDMTAPIPADTPISFDVMPEAEMCCLYAWSDESCSGPSQFNNCIGKSFLLDEGFGFVAKSFRVGNCRSVYKPPEEGCV</sequence>
<keyword evidence="2" id="KW-1133">Transmembrane helix</keyword>
<dbReference type="EMBL" id="MCFA01000080">
    <property type="protein sequence ID" value="ORY09872.1"/>
    <property type="molecule type" value="Genomic_DNA"/>
</dbReference>
<reference evidence="3 4" key="1">
    <citation type="submission" date="2016-07" db="EMBL/GenBank/DDBJ databases">
        <title>Pervasive Adenine N6-methylation of Active Genes in Fungi.</title>
        <authorList>
            <consortium name="DOE Joint Genome Institute"/>
            <person name="Mondo S.J."/>
            <person name="Dannebaum R.O."/>
            <person name="Kuo R.C."/>
            <person name="Labutti K."/>
            <person name="Haridas S."/>
            <person name="Kuo A."/>
            <person name="Salamov A."/>
            <person name="Ahrendt S.R."/>
            <person name="Lipzen A."/>
            <person name="Sullivan W."/>
            <person name="Andreopoulos W.B."/>
            <person name="Clum A."/>
            <person name="Lindquist E."/>
            <person name="Daum C."/>
            <person name="Ramamoorthy G.K."/>
            <person name="Gryganskyi A."/>
            <person name="Culley D."/>
            <person name="Magnuson J.K."/>
            <person name="James T.Y."/>
            <person name="O'Malley M.A."/>
            <person name="Stajich J.E."/>
            <person name="Spatafora J.W."/>
            <person name="Visel A."/>
            <person name="Grigoriev I.V."/>
        </authorList>
    </citation>
    <scope>NUCLEOTIDE SEQUENCE [LARGE SCALE GENOMIC DNA]</scope>
    <source>
        <strain evidence="3 4">CBS 115471</strain>
    </source>
</reference>
<dbReference type="STRING" id="1231657.A0A1Y1ZHZ9"/>
<feature type="region of interest" description="Disordered" evidence="1">
    <location>
        <begin position="548"/>
        <end position="630"/>
    </location>
</feature>
<evidence type="ECO:0000313" key="4">
    <source>
        <dbReference type="Proteomes" id="UP000193144"/>
    </source>
</evidence>
<feature type="region of interest" description="Disordered" evidence="1">
    <location>
        <begin position="461"/>
        <end position="510"/>
    </location>
</feature>
<feature type="compositionally biased region" description="Low complexity" evidence="1">
    <location>
        <begin position="554"/>
        <end position="625"/>
    </location>
</feature>